<comment type="caution">
    <text evidence="3">The sequence shown here is derived from an EMBL/GenBank/DDBJ whole genome shotgun (WGS) entry which is preliminary data.</text>
</comment>
<dbReference type="InterPro" id="IPR050570">
    <property type="entry name" value="Cell_wall_metabolism_enzyme"/>
</dbReference>
<feature type="region of interest" description="Disordered" evidence="1">
    <location>
        <begin position="77"/>
        <end position="120"/>
    </location>
</feature>
<dbReference type="Gene3D" id="2.70.70.10">
    <property type="entry name" value="Glucose Permease (Domain IIA)"/>
    <property type="match status" value="1"/>
</dbReference>
<feature type="domain" description="M23ase beta-sheet core" evidence="2">
    <location>
        <begin position="332"/>
        <end position="429"/>
    </location>
</feature>
<gene>
    <name evidence="3" type="ORF">FRZ40_26530</name>
</gene>
<reference evidence="3 4" key="1">
    <citation type="journal article" date="2018" name="Int. J. Syst. Evol. Microbiol.">
        <title>Paraburkholderia azotifigens sp. nov., a nitrogen-fixing bacterium isolated from paddy soil.</title>
        <authorList>
            <person name="Choi G.M."/>
            <person name="Im W.T."/>
        </authorList>
    </citation>
    <scope>NUCLEOTIDE SEQUENCE [LARGE SCALE GENOMIC DNA]</scope>
    <source>
        <strain evidence="3 4">NF 2-5-3</strain>
    </source>
</reference>
<proteinExistence type="predicted"/>
<organism evidence="3 4">
    <name type="scientific">Paraburkholderia azotifigens</name>
    <dbReference type="NCBI Taxonomy" id="2057004"/>
    <lineage>
        <taxon>Bacteria</taxon>
        <taxon>Pseudomonadati</taxon>
        <taxon>Pseudomonadota</taxon>
        <taxon>Betaproteobacteria</taxon>
        <taxon>Burkholderiales</taxon>
        <taxon>Burkholderiaceae</taxon>
        <taxon>Paraburkholderia</taxon>
    </lineage>
</organism>
<sequence length="480" mass="50262">MNYLRSFLARGQGISVAAVRPLPLKRKTLSSVAACSALWIGASMVPGASTALAAPKAHKHGPAHKRRHHLAVARKMPLPGAQPAPSPDAVWPPPHDAGGARAGSAAGQSGAGASVPTAARSDAATHAPGYSMASLSLRMPSNELVLGTVCAATPTMCVPVAHDPADDTHEWSGRVRQQGAPDDTVQATTAFGDATGFSLQGDEARSSAGAIDGTLRATLEQAGLAASVVDQIGAIFAGRVDVDAQAQAGDEYRLVMAPADESAEPRIASLEVRLNGRAYDALWFTAPGAAQGAYYTPDGALIASEPFAMPLNYGRVSSPFGMRRHPVYGERRFHTGVDLTAPAGTPIYAAAAGIVEMAVDGRGYGKHVVLRHDDGYSTYYAHLSLFADDLKLGQRIEQGQVIGYVGRTGTATGPHLHYEVRKDDYPVDPMSLTAHCFVAPLSGAARVAFDVRAEAARTTLAALQPRSVRIALILQPPRFF</sequence>
<evidence type="ECO:0000256" key="1">
    <source>
        <dbReference type="SAM" id="MobiDB-lite"/>
    </source>
</evidence>
<dbReference type="PANTHER" id="PTHR21666">
    <property type="entry name" value="PEPTIDASE-RELATED"/>
    <property type="match status" value="1"/>
</dbReference>
<dbReference type="AlphaFoldDB" id="A0A5C6VGS1"/>
<dbReference type="GO" id="GO:0004222">
    <property type="term" value="F:metalloendopeptidase activity"/>
    <property type="evidence" value="ECO:0007669"/>
    <property type="project" value="TreeGrafter"/>
</dbReference>
<protein>
    <submittedName>
        <fullName evidence="3">M23 family metallopeptidase</fullName>
    </submittedName>
</protein>
<dbReference type="SUPFAM" id="SSF51261">
    <property type="entry name" value="Duplicated hybrid motif"/>
    <property type="match status" value="1"/>
</dbReference>
<evidence type="ECO:0000313" key="3">
    <source>
        <dbReference type="EMBL" id="TXC83901.1"/>
    </source>
</evidence>
<evidence type="ECO:0000313" key="4">
    <source>
        <dbReference type="Proteomes" id="UP000321776"/>
    </source>
</evidence>
<dbReference type="Gene3D" id="3.10.450.350">
    <property type="match status" value="1"/>
</dbReference>
<dbReference type="Proteomes" id="UP000321776">
    <property type="component" value="Unassembled WGS sequence"/>
</dbReference>
<accession>A0A5C6VGS1</accession>
<dbReference type="InterPro" id="IPR011055">
    <property type="entry name" value="Dup_hybrid_motif"/>
</dbReference>
<dbReference type="CDD" id="cd12797">
    <property type="entry name" value="M23_peptidase"/>
    <property type="match status" value="1"/>
</dbReference>
<evidence type="ECO:0000259" key="2">
    <source>
        <dbReference type="Pfam" id="PF01551"/>
    </source>
</evidence>
<feature type="compositionally biased region" description="Low complexity" evidence="1">
    <location>
        <begin position="97"/>
        <end position="114"/>
    </location>
</feature>
<feature type="compositionally biased region" description="Pro residues" evidence="1">
    <location>
        <begin position="80"/>
        <end position="95"/>
    </location>
</feature>
<dbReference type="Pfam" id="PF01551">
    <property type="entry name" value="Peptidase_M23"/>
    <property type="match status" value="1"/>
</dbReference>
<dbReference type="PANTHER" id="PTHR21666:SF270">
    <property type="entry name" value="MUREIN HYDROLASE ACTIVATOR ENVC"/>
    <property type="match status" value="1"/>
</dbReference>
<dbReference type="RefSeq" id="WP_147236104.1">
    <property type="nucleotide sequence ID" value="NZ_VOQS01000003.1"/>
</dbReference>
<name>A0A5C6VGS1_9BURK</name>
<dbReference type="EMBL" id="VOQS01000003">
    <property type="protein sequence ID" value="TXC83901.1"/>
    <property type="molecule type" value="Genomic_DNA"/>
</dbReference>
<dbReference type="InterPro" id="IPR016047">
    <property type="entry name" value="M23ase_b-sheet_dom"/>
</dbReference>